<reference evidence="2 3" key="1">
    <citation type="journal article" name="Front. Microbiol.">
        <title>Sugar Metabolism of the First Thermophilic Planctomycete Thermogutta terrifontis: Comparative Genomic and Transcriptomic Approaches.</title>
        <authorList>
            <person name="Elcheninov A.G."/>
            <person name="Menzel P."/>
            <person name="Gudbergsdottir S.R."/>
            <person name="Slesarev A.I."/>
            <person name="Kadnikov V.V."/>
            <person name="Krogh A."/>
            <person name="Bonch-Osmolovskaya E.A."/>
            <person name="Peng X."/>
            <person name="Kublanov I.V."/>
        </authorList>
    </citation>
    <scope>NUCLEOTIDE SEQUENCE [LARGE SCALE GENOMIC DNA]</scope>
    <source>
        <strain evidence="2 3">R1</strain>
    </source>
</reference>
<feature type="region of interest" description="Disordered" evidence="1">
    <location>
        <begin position="22"/>
        <end position="43"/>
    </location>
</feature>
<sequence length="43" mass="4862">MAVDGGWNTEVATNSQYRPCIETGMKKNNNPARRKRRALALKN</sequence>
<dbReference type="Proteomes" id="UP000215086">
    <property type="component" value="Chromosome"/>
</dbReference>
<proteinExistence type="predicted"/>
<dbReference type="KEGG" id="ttf:THTE_4416"/>
<dbReference type="EMBL" id="CP018477">
    <property type="protein sequence ID" value="ASV77017.1"/>
    <property type="molecule type" value="Genomic_DNA"/>
</dbReference>
<dbReference type="AlphaFoldDB" id="A0A286RMB2"/>
<organism evidence="2 3">
    <name type="scientific">Thermogutta terrifontis</name>
    <dbReference type="NCBI Taxonomy" id="1331910"/>
    <lineage>
        <taxon>Bacteria</taxon>
        <taxon>Pseudomonadati</taxon>
        <taxon>Planctomycetota</taxon>
        <taxon>Planctomycetia</taxon>
        <taxon>Pirellulales</taxon>
        <taxon>Thermoguttaceae</taxon>
        <taxon>Thermogutta</taxon>
    </lineage>
</organism>
<evidence type="ECO:0000313" key="3">
    <source>
        <dbReference type="Proteomes" id="UP000215086"/>
    </source>
</evidence>
<evidence type="ECO:0000256" key="1">
    <source>
        <dbReference type="SAM" id="MobiDB-lite"/>
    </source>
</evidence>
<accession>A0A286RMB2</accession>
<evidence type="ECO:0000313" key="2">
    <source>
        <dbReference type="EMBL" id="ASV77017.1"/>
    </source>
</evidence>
<name>A0A286RMB2_9BACT</name>
<protein>
    <submittedName>
        <fullName evidence="2">Uncharacterized protein</fullName>
    </submittedName>
</protein>
<feature type="compositionally biased region" description="Basic residues" evidence="1">
    <location>
        <begin position="32"/>
        <end position="43"/>
    </location>
</feature>
<gene>
    <name evidence="2" type="ORF">THTE_4416</name>
</gene>
<keyword evidence="3" id="KW-1185">Reference proteome</keyword>